<dbReference type="STRING" id="137265.SAMN05421684_2540"/>
<accession>A0A1H3P520</accession>
<reference evidence="3" key="1">
    <citation type="submission" date="2016-10" db="EMBL/GenBank/DDBJ databases">
        <authorList>
            <person name="Varghese N."/>
            <person name="Submissions S."/>
        </authorList>
    </citation>
    <scope>NUCLEOTIDE SEQUENCE [LARGE SCALE GENOMIC DNA]</scope>
    <source>
        <strain evidence="3">DSM 44718</strain>
    </source>
</reference>
<evidence type="ECO:0000256" key="1">
    <source>
        <dbReference type="SAM" id="MobiDB-lite"/>
    </source>
</evidence>
<organism evidence="2 3">
    <name type="scientific">Asanoa ishikariensis</name>
    <dbReference type="NCBI Taxonomy" id="137265"/>
    <lineage>
        <taxon>Bacteria</taxon>
        <taxon>Bacillati</taxon>
        <taxon>Actinomycetota</taxon>
        <taxon>Actinomycetes</taxon>
        <taxon>Micromonosporales</taxon>
        <taxon>Micromonosporaceae</taxon>
        <taxon>Asanoa</taxon>
    </lineage>
</organism>
<name>A0A1H3P520_9ACTN</name>
<sequence length="213" mass="21367">MAPQPDPTSARGEAERLVAAALAMARRAGDGPGLAAGMSALGSLTDVLGSAFGGDHHPSGGTHAAGPKIATGTEPKIATGDAECCVCPICRVIVALRDPSPEFAERLATGAGDFAAGVASLLRAVNSSTAVRDPQPPPAPAPRFSDDEIWRAATRTRDDVGPGPAAGDVWAAATAAGGAVDDEVEPQPKPAKPMARKAVKRTAPPAPRSDDDA</sequence>
<feature type="compositionally biased region" description="Low complexity" evidence="1">
    <location>
        <begin position="161"/>
        <end position="179"/>
    </location>
</feature>
<keyword evidence="3" id="KW-1185">Reference proteome</keyword>
<dbReference type="Proteomes" id="UP000199632">
    <property type="component" value="Unassembled WGS sequence"/>
</dbReference>
<proteinExistence type="predicted"/>
<evidence type="ECO:0000313" key="3">
    <source>
        <dbReference type="Proteomes" id="UP000199632"/>
    </source>
</evidence>
<feature type="region of interest" description="Disordered" evidence="1">
    <location>
        <begin position="156"/>
        <end position="213"/>
    </location>
</feature>
<dbReference type="OrthoDB" id="3405844at2"/>
<dbReference type="EMBL" id="FNQB01000001">
    <property type="protein sequence ID" value="SDY95489.1"/>
    <property type="molecule type" value="Genomic_DNA"/>
</dbReference>
<dbReference type="RefSeq" id="WP_090790383.1">
    <property type="nucleotide sequence ID" value="NZ_BOND01000025.1"/>
</dbReference>
<evidence type="ECO:0000313" key="2">
    <source>
        <dbReference type="EMBL" id="SDY95489.1"/>
    </source>
</evidence>
<dbReference type="AlphaFoldDB" id="A0A1H3P520"/>
<protein>
    <submittedName>
        <fullName evidence="2">Uncharacterized protein</fullName>
    </submittedName>
</protein>
<gene>
    <name evidence="2" type="ORF">SAMN05421684_2540</name>
</gene>